<evidence type="ECO:0000313" key="3">
    <source>
        <dbReference type="Proteomes" id="UP000664369"/>
    </source>
</evidence>
<organism evidence="2 3">
    <name type="scientific">Hymenobacter negativus</name>
    <dbReference type="NCBI Taxonomy" id="2795026"/>
    <lineage>
        <taxon>Bacteria</taxon>
        <taxon>Pseudomonadati</taxon>
        <taxon>Bacteroidota</taxon>
        <taxon>Cytophagia</taxon>
        <taxon>Cytophagales</taxon>
        <taxon>Hymenobacteraceae</taxon>
        <taxon>Hymenobacter</taxon>
    </lineage>
</organism>
<feature type="region of interest" description="Disordered" evidence="1">
    <location>
        <begin position="30"/>
        <end position="54"/>
    </location>
</feature>
<keyword evidence="3" id="KW-1185">Reference proteome</keyword>
<evidence type="ECO:0000256" key="1">
    <source>
        <dbReference type="SAM" id="MobiDB-lite"/>
    </source>
</evidence>
<evidence type="ECO:0000313" key="2">
    <source>
        <dbReference type="EMBL" id="MBO2011006.1"/>
    </source>
</evidence>
<accession>A0ABS3QIE5</accession>
<dbReference type="EMBL" id="JAGETZ010000009">
    <property type="protein sequence ID" value="MBO2011006.1"/>
    <property type="molecule type" value="Genomic_DNA"/>
</dbReference>
<protein>
    <submittedName>
        <fullName evidence="2">Uncharacterized protein</fullName>
    </submittedName>
</protein>
<dbReference type="Proteomes" id="UP000664369">
    <property type="component" value="Unassembled WGS sequence"/>
</dbReference>
<name>A0ABS3QIE5_9BACT</name>
<gene>
    <name evidence="2" type="ORF">J4E00_18240</name>
</gene>
<sequence length="54" mass="6345">MKNAQPTTDQTQLHEARRQNALAQLRRRYDALDKLTGKTAAERVEDLRERRPAR</sequence>
<dbReference type="RefSeq" id="WP_208176702.1">
    <property type="nucleotide sequence ID" value="NZ_JAGETZ010000009.1"/>
</dbReference>
<reference evidence="2 3" key="1">
    <citation type="submission" date="2021-03" db="EMBL/GenBank/DDBJ databases">
        <authorList>
            <person name="Kim M.K."/>
        </authorList>
    </citation>
    <scope>NUCLEOTIDE SEQUENCE [LARGE SCALE GENOMIC DNA]</scope>
    <source>
        <strain evidence="2 3">BT442</strain>
    </source>
</reference>
<comment type="caution">
    <text evidence="2">The sequence shown here is derived from an EMBL/GenBank/DDBJ whole genome shotgun (WGS) entry which is preliminary data.</text>
</comment>
<proteinExistence type="predicted"/>